<dbReference type="SUPFAM" id="SSF53850">
    <property type="entry name" value="Periplasmic binding protein-like II"/>
    <property type="match status" value="1"/>
</dbReference>
<proteinExistence type="predicted"/>
<evidence type="ECO:0000313" key="2">
    <source>
        <dbReference type="EMBL" id="AYO32068.1"/>
    </source>
</evidence>
<dbReference type="Proteomes" id="UP000280960">
    <property type="component" value="Chromosome"/>
</dbReference>
<dbReference type="PANTHER" id="PTHR30024:SF2">
    <property type="entry name" value="ABC TRANSPORTER SUBSTRATE-BINDING PROTEIN"/>
    <property type="match status" value="1"/>
</dbReference>
<name>A0A3G2RAM0_9FIRM</name>
<dbReference type="AlphaFoldDB" id="A0A3G2RAM0"/>
<dbReference type="Pfam" id="PF13379">
    <property type="entry name" value="NMT1_2"/>
    <property type="match status" value="1"/>
</dbReference>
<dbReference type="PANTHER" id="PTHR30024">
    <property type="entry name" value="ALIPHATIC SULFONATES-BINDING PROTEIN-RELATED"/>
    <property type="match status" value="1"/>
</dbReference>
<evidence type="ECO:0000256" key="1">
    <source>
        <dbReference type="SAM" id="SignalP"/>
    </source>
</evidence>
<organism evidence="2 3">
    <name type="scientific">Biomaibacter acetigenes</name>
    <dbReference type="NCBI Taxonomy" id="2316383"/>
    <lineage>
        <taxon>Bacteria</taxon>
        <taxon>Bacillati</taxon>
        <taxon>Bacillota</taxon>
        <taxon>Clostridia</taxon>
        <taxon>Thermosediminibacterales</taxon>
        <taxon>Tepidanaerobacteraceae</taxon>
        <taxon>Biomaibacter</taxon>
    </lineage>
</organism>
<feature type="chain" id="PRO_5018028292" evidence="1">
    <location>
        <begin position="29"/>
        <end position="350"/>
    </location>
</feature>
<dbReference type="RefSeq" id="WP_122015663.1">
    <property type="nucleotide sequence ID" value="NZ_CP033169.1"/>
</dbReference>
<reference evidence="2 3" key="1">
    <citation type="submission" date="2018-10" db="EMBL/GenBank/DDBJ databases">
        <authorList>
            <person name="Zhang X."/>
        </authorList>
    </citation>
    <scope>NUCLEOTIDE SEQUENCE [LARGE SCALE GENOMIC DNA]</scope>
    <source>
        <strain evidence="2 3">SK-G1</strain>
    </source>
</reference>
<sequence>MLSIRKNVVAVVLLFCLLAAACLSGCSAKDNSAKAAPAGESRQVIRVARQFGLVYAPLMVAEKKDYFSKYGLQVEWKTLGSGGAVREAMAANELDVAFMGIPPYLIGWDKGLPAKIAAGYVVSPVSLVTHDPSIKTIKDFKPEHKIALPSPGSIQHILLAMALEKETGNPNAFDDNLVALPHPDGCQAMLAKKDVAAHFTTPPYLFEELSQPGYHVVLDGFEAFGGDFNFNVALVTKDYHDKHPEGYAAFVMGLNDAMNWVNEHKEETAELLAPDFKISKEKLLEYLKADGMNYTTAPYGLMGFAEFMKKAGYISKVPEKLSDIAWENILAQIGRREGKPSVLEEIQQSK</sequence>
<evidence type="ECO:0000313" key="3">
    <source>
        <dbReference type="Proteomes" id="UP000280960"/>
    </source>
</evidence>
<dbReference type="Gene3D" id="3.40.190.10">
    <property type="entry name" value="Periplasmic binding protein-like II"/>
    <property type="match status" value="2"/>
</dbReference>
<feature type="signal peptide" evidence="1">
    <location>
        <begin position="1"/>
        <end position="28"/>
    </location>
</feature>
<accession>A0A3G2RAM0</accession>
<dbReference type="EMBL" id="CP033169">
    <property type="protein sequence ID" value="AYO32068.1"/>
    <property type="molecule type" value="Genomic_DNA"/>
</dbReference>
<protein>
    <submittedName>
        <fullName evidence="2">ABC transporter substrate-binding protein</fullName>
    </submittedName>
</protein>
<keyword evidence="1" id="KW-0732">Signal</keyword>
<keyword evidence="3" id="KW-1185">Reference proteome</keyword>
<dbReference type="PROSITE" id="PS51257">
    <property type="entry name" value="PROKAR_LIPOPROTEIN"/>
    <property type="match status" value="1"/>
</dbReference>
<dbReference type="KEGG" id="bacg:D2962_16970"/>
<gene>
    <name evidence="2" type="ORF">D2962_16970</name>
</gene>